<evidence type="ECO:0000313" key="1">
    <source>
        <dbReference type="EMBL" id="EKX62495.1"/>
    </source>
</evidence>
<reference evidence="1 2" key="1">
    <citation type="submission" date="2012-11" db="EMBL/GenBank/DDBJ databases">
        <authorList>
            <person name="Huguet-Tapia J.C."/>
            <person name="Durkin A.S."/>
            <person name="Pettis G.S."/>
            <person name="Badger J.H."/>
        </authorList>
    </citation>
    <scope>NUCLEOTIDE SEQUENCE [LARGE SCALE GENOMIC DNA]</scope>
    <source>
        <strain evidence="1 2">91-03</strain>
    </source>
</reference>
<keyword evidence="2" id="KW-1185">Reference proteome</keyword>
<dbReference type="EMBL" id="AEJC01000515">
    <property type="protein sequence ID" value="EKX62495.1"/>
    <property type="molecule type" value="Genomic_DNA"/>
</dbReference>
<gene>
    <name evidence="1" type="ORF">STRIP9103_00219</name>
</gene>
<accession>L1KPS4</accession>
<name>L1KPS4_9ACTN</name>
<dbReference type="AlphaFoldDB" id="L1KPS4"/>
<comment type="caution">
    <text evidence="1">The sequence shown here is derived from an EMBL/GenBank/DDBJ whole genome shotgun (WGS) entry which is preliminary data.</text>
</comment>
<dbReference type="PATRIC" id="fig|698759.3.peg.6818"/>
<organism evidence="1 2">
    <name type="scientific">Streptomyces ipomoeae 91-03</name>
    <dbReference type="NCBI Taxonomy" id="698759"/>
    <lineage>
        <taxon>Bacteria</taxon>
        <taxon>Bacillati</taxon>
        <taxon>Actinomycetota</taxon>
        <taxon>Actinomycetes</taxon>
        <taxon>Kitasatosporales</taxon>
        <taxon>Streptomycetaceae</taxon>
        <taxon>Streptomyces</taxon>
    </lineage>
</organism>
<protein>
    <submittedName>
        <fullName evidence="1">Uncharacterized protein</fullName>
    </submittedName>
</protein>
<evidence type="ECO:0000313" key="2">
    <source>
        <dbReference type="Proteomes" id="UP000010411"/>
    </source>
</evidence>
<sequence>MTRCYHLDVPFAETLARHAAKPQANKSGENEMRSWYRPLDLLPGGVETVLGADSTLHETVTRIMLETGLADLPALDR</sequence>
<proteinExistence type="predicted"/>
<dbReference type="Proteomes" id="UP000010411">
    <property type="component" value="Unassembled WGS sequence"/>
</dbReference>